<dbReference type="GO" id="GO:0051301">
    <property type="term" value="P:cell division"/>
    <property type="evidence" value="ECO:0007669"/>
    <property type="project" value="UniProtKB-KW"/>
</dbReference>
<evidence type="ECO:0000256" key="7">
    <source>
        <dbReference type="ARBA" id="ARBA00022843"/>
    </source>
</evidence>
<feature type="domain" description="Cyclin-like" evidence="17">
    <location>
        <begin position="265"/>
        <end position="349"/>
    </location>
</feature>
<evidence type="ECO:0000256" key="3">
    <source>
        <dbReference type="ARBA" id="ARBA00009065"/>
    </source>
</evidence>
<organism evidence="19 20">
    <name type="scientific">Galemys pyrenaicus</name>
    <name type="common">Iberian desman</name>
    <name type="synonym">Pyrenean desman</name>
    <dbReference type="NCBI Taxonomy" id="202257"/>
    <lineage>
        <taxon>Eukaryota</taxon>
        <taxon>Metazoa</taxon>
        <taxon>Chordata</taxon>
        <taxon>Craniata</taxon>
        <taxon>Vertebrata</taxon>
        <taxon>Euteleostomi</taxon>
        <taxon>Mammalia</taxon>
        <taxon>Eutheria</taxon>
        <taxon>Laurasiatheria</taxon>
        <taxon>Eulipotyphla</taxon>
        <taxon>Talpidae</taxon>
        <taxon>Galemys</taxon>
    </lineage>
</organism>
<dbReference type="GO" id="GO:0005737">
    <property type="term" value="C:cytoplasm"/>
    <property type="evidence" value="ECO:0007669"/>
    <property type="project" value="UniProtKB-SubCell"/>
</dbReference>
<evidence type="ECO:0000256" key="10">
    <source>
        <dbReference type="ARBA" id="ARBA00023242"/>
    </source>
</evidence>
<evidence type="ECO:0000256" key="14">
    <source>
        <dbReference type="ARBA" id="ARBA00046800"/>
    </source>
</evidence>
<evidence type="ECO:0000256" key="11">
    <source>
        <dbReference type="ARBA" id="ARBA00023306"/>
    </source>
</evidence>
<dbReference type="PANTHER" id="PTHR10177">
    <property type="entry name" value="CYCLINS"/>
    <property type="match status" value="1"/>
</dbReference>
<evidence type="ECO:0000256" key="6">
    <source>
        <dbReference type="ARBA" id="ARBA00022618"/>
    </source>
</evidence>
<dbReference type="InterPro" id="IPR006671">
    <property type="entry name" value="Cyclin_N"/>
</dbReference>
<keyword evidence="20" id="KW-1185">Reference proteome</keyword>
<comment type="subunit">
    <text evidence="14">Interacts with either CDK4 or CDK6 protein kinase to form a serine/threonine kinase holoenzyme complex. The cyclin subunit imparts substrate specificity to the complex.</text>
</comment>
<name>A0A8J5ZWW7_GALPY</name>
<feature type="domain" description="Cyclin C-terminal" evidence="18">
    <location>
        <begin position="358"/>
        <end position="488"/>
    </location>
</feature>
<evidence type="ECO:0000259" key="17">
    <source>
        <dbReference type="SMART" id="SM00385"/>
    </source>
</evidence>
<dbReference type="InterPro" id="IPR039361">
    <property type="entry name" value="Cyclin"/>
</dbReference>
<comment type="function">
    <text evidence="13">Regulatory component of the cyclin D2-CDK4 (DC) complex that phosphorylates and inhibits members of the retinoblastoma (RB) protein family including RB1 and regulates the cell-cycle during G(1)/S transition. Phosphorylation of RB1 allows dissociation of the transcription factor E2F from the RB/E2F complex and the subsequent transcription of E2F target genes which are responsible for the progression through the G(1) phase. Hypophosphorylates RB1 in early G(1) phase. Cyclin D-CDK4 complexes are major integrators of various mitogenenic and antimitogenic signals.</text>
</comment>
<comment type="subcellular location">
    <subcellularLocation>
        <location evidence="2">Cytoplasm</location>
    </subcellularLocation>
    <subcellularLocation>
        <location evidence="1">Nucleus membrane</location>
    </subcellularLocation>
</comment>
<keyword evidence="11" id="KW-0131">Cell cycle</keyword>
<evidence type="ECO:0000256" key="12">
    <source>
        <dbReference type="ARBA" id="ARBA00039574"/>
    </source>
</evidence>
<evidence type="ECO:0000256" key="15">
    <source>
        <dbReference type="RuleBase" id="RU000383"/>
    </source>
</evidence>
<evidence type="ECO:0000256" key="2">
    <source>
        <dbReference type="ARBA" id="ARBA00004496"/>
    </source>
</evidence>
<keyword evidence="9" id="KW-0472">Membrane</keyword>
<dbReference type="AlphaFoldDB" id="A0A8J5ZWW7"/>
<dbReference type="InterPro" id="IPR048258">
    <property type="entry name" value="Cyclins_cyclin-box"/>
</dbReference>
<dbReference type="EMBL" id="JAGFMF010011958">
    <property type="protein sequence ID" value="KAG8509101.1"/>
    <property type="molecule type" value="Genomic_DNA"/>
</dbReference>
<dbReference type="FunFam" id="1.10.472.10:FF:000012">
    <property type="entry name" value="G1/S-specific cyclin-D1"/>
    <property type="match status" value="1"/>
</dbReference>
<comment type="similarity">
    <text evidence="3">Belongs to the cyclin family. Cyclin D subfamily.</text>
</comment>
<keyword evidence="8 15" id="KW-0195">Cyclin</keyword>
<dbReference type="InterPro" id="IPR004367">
    <property type="entry name" value="Cyclin_C-dom"/>
</dbReference>
<keyword evidence="7" id="KW-0832">Ubl conjugation</keyword>
<evidence type="ECO:0000313" key="19">
    <source>
        <dbReference type="EMBL" id="KAG8509101.1"/>
    </source>
</evidence>
<evidence type="ECO:0000256" key="8">
    <source>
        <dbReference type="ARBA" id="ARBA00023127"/>
    </source>
</evidence>
<proteinExistence type="inferred from homology"/>
<evidence type="ECO:0000256" key="4">
    <source>
        <dbReference type="ARBA" id="ARBA00022490"/>
    </source>
</evidence>
<evidence type="ECO:0000313" key="20">
    <source>
        <dbReference type="Proteomes" id="UP000700334"/>
    </source>
</evidence>
<sequence length="493" mass="54741">MPFVVSLDQHDSVIIGECENECQIPTKGWTKEHLPRTEGQNVHDVGQDRTASARQARTSPHISTGVVLQASCARLTFLNFRWQVRKQPKLRRTCLGGTRTGLAMNQSSLGPDGTGMGLEDSTHLDSADVISKRGEEKRGLGGGSEMRDARARKRVFPAWPLAAKEPLVALPPSCGSAGRLTASPNGAPKNSPEKVGERVGTRLAMELLCCEVDPVRRAVRDSNLLHDDRVLQNLLTIEERYLPQCSYFKCVQKDIQPYMRRMVATWMLEVCEEQKCEEEVFSLAMNYLDRFLAGVPTPKTHLQLLGAVCMFLASKLKETIPLTAEKLCIYTDNSIKPQELLEWELVVLGKLKWNLAAVTPHDFIEHILRKLPQPNEKLPLIRKHAQTFIALCATDFKFAMYPPSMIATGSVGAAICGLQQDEDVSSLTGDALIDLLAKVTNTDVDCLKACQEQIEVVLLNSLQQFRQDQGHGSKSEDELDQASTPTDVREIDL</sequence>
<dbReference type="InterPro" id="IPR013763">
    <property type="entry name" value="Cyclin-like_dom"/>
</dbReference>
<dbReference type="InterPro" id="IPR036915">
    <property type="entry name" value="Cyclin-like_sf"/>
</dbReference>
<keyword evidence="5" id="KW-0597">Phosphoprotein</keyword>
<evidence type="ECO:0000256" key="16">
    <source>
        <dbReference type="SAM" id="MobiDB-lite"/>
    </source>
</evidence>
<evidence type="ECO:0000256" key="5">
    <source>
        <dbReference type="ARBA" id="ARBA00022553"/>
    </source>
</evidence>
<dbReference type="SMART" id="SM01332">
    <property type="entry name" value="Cyclin_C"/>
    <property type="match status" value="1"/>
</dbReference>
<dbReference type="FunFam" id="1.10.472.10:FF:000120">
    <property type="entry name" value="G1/S-specific cyclin-D1"/>
    <property type="match status" value="1"/>
</dbReference>
<evidence type="ECO:0000256" key="1">
    <source>
        <dbReference type="ARBA" id="ARBA00004126"/>
    </source>
</evidence>
<comment type="caution">
    <text evidence="19">The sequence shown here is derived from an EMBL/GenBank/DDBJ whole genome shotgun (WGS) entry which is preliminary data.</text>
</comment>
<dbReference type="OrthoDB" id="306099at2759"/>
<keyword evidence="10" id="KW-0539">Nucleus</keyword>
<accession>A0A8J5ZWW7</accession>
<dbReference type="GO" id="GO:0031965">
    <property type="term" value="C:nuclear membrane"/>
    <property type="evidence" value="ECO:0007669"/>
    <property type="project" value="UniProtKB-SubCell"/>
</dbReference>
<evidence type="ECO:0000259" key="18">
    <source>
        <dbReference type="SMART" id="SM01332"/>
    </source>
</evidence>
<protein>
    <recommendedName>
        <fullName evidence="12">G1/S-specific cyclin-D2</fullName>
    </recommendedName>
</protein>
<keyword evidence="4" id="KW-0963">Cytoplasm</keyword>
<dbReference type="Pfam" id="PF00134">
    <property type="entry name" value="Cyclin_N"/>
    <property type="match status" value="1"/>
</dbReference>
<dbReference type="CDD" id="cd20577">
    <property type="entry name" value="CYCLIN_CCND2_rpt2"/>
    <property type="match status" value="1"/>
</dbReference>
<gene>
    <name evidence="19" type="ORF">J0S82_008044</name>
</gene>
<feature type="region of interest" description="Disordered" evidence="16">
    <location>
        <begin position="469"/>
        <end position="493"/>
    </location>
</feature>
<dbReference type="Pfam" id="PF02984">
    <property type="entry name" value="Cyclin_C"/>
    <property type="match status" value="1"/>
</dbReference>
<dbReference type="PROSITE" id="PS00292">
    <property type="entry name" value="CYCLINS"/>
    <property type="match status" value="1"/>
</dbReference>
<dbReference type="Gene3D" id="1.10.472.10">
    <property type="entry name" value="Cyclin-like"/>
    <property type="match status" value="2"/>
</dbReference>
<evidence type="ECO:0000256" key="9">
    <source>
        <dbReference type="ARBA" id="ARBA00023136"/>
    </source>
</evidence>
<keyword evidence="6" id="KW-0132">Cell division</keyword>
<dbReference type="CDD" id="cd20574">
    <property type="entry name" value="CYCLIN_CCND2_rpt1"/>
    <property type="match status" value="1"/>
</dbReference>
<reference evidence="19" key="1">
    <citation type="journal article" date="2021" name="Evol. Appl.">
        <title>The genome of the Pyrenean desman and the effects of bottlenecks and inbreeding on the genomic landscape of an endangered species.</title>
        <authorList>
            <person name="Escoda L."/>
            <person name="Castresana J."/>
        </authorList>
    </citation>
    <scope>NUCLEOTIDE SEQUENCE</scope>
    <source>
        <strain evidence="19">IBE-C5619</strain>
    </source>
</reference>
<evidence type="ECO:0000256" key="13">
    <source>
        <dbReference type="ARBA" id="ARBA00045688"/>
    </source>
</evidence>
<dbReference type="SMART" id="SM00385">
    <property type="entry name" value="CYCLIN"/>
    <property type="match status" value="1"/>
</dbReference>
<dbReference type="SUPFAM" id="SSF47954">
    <property type="entry name" value="Cyclin-like"/>
    <property type="match status" value="2"/>
</dbReference>
<dbReference type="Proteomes" id="UP000700334">
    <property type="component" value="Unassembled WGS sequence"/>
</dbReference>